<dbReference type="InterPro" id="IPR043135">
    <property type="entry name" value="Fur_C"/>
</dbReference>
<dbReference type="OrthoDB" id="8659436at2"/>
<dbReference type="AlphaFoldDB" id="A0A379C7G4"/>
<keyword evidence="3 8" id="KW-0479">Metal-binding</keyword>
<name>A0A379C7G4_9FIRM</name>
<protein>
    <submittedName>
        <fullName evidence="10">Ferric uptake regulation protein</fullName>
    </submittedName>
</protein>
<keyword evidence="5" id="KW-0805">Transcription regulation</keyword>
<comment type="cofactor">
    <cofactor evidence="8">
        <name>Zn(2+)</name>
        <dbReference type="ChEBI" id="CHEBI:29105"/>
    </cofactor>
    <text evidence="8">Binds 1 zinc ion per subunit.</text>
</comment>
<evidence type="ECO:0000313" key="11">
    <source>
        <dbReference type="Proteomes" id="UP000255517"/>
    </source>
</evidence>
<keyword evidence="6" id="KW-0238">DNA-binding</keyword>
<dbReference type="PANTHER" id="PTHR33202">
    <property type="entry name" value="ZINC UPTAKE REGULATION PROTEIN"/>
    <property type="match status" value="1"/>
</dbReference>
<feature type="binding site" evidence="8">
    <location>
        <position position="143"/>
    </location>
    <ligand>
        <name>Zn(2+)</name>
        <dbReference type="ChEBI" id="CHEBI:29105"/>
    </ligand>
</feature>
<dbReference type="RefSeq" id="WP_004825476.1">
    <property type="nucleotide sequence ID" value="NZ_CAMUOS010000004.1"/>
</dbReference>
<reference evidence="10 11" key="1">
    <citation type="submission" date="2018-06" db="EMBL/GenBank/DDBJ databases">
        <authorList>
            <consortium name="Pathogen Informatics"/>
            <person name="Doyle S."/>
        </authorList>
    </citation>
    <scope>NUCLEOTIDE SEQUENCE [LARGE SCALE GENOMIC DNA]</scope>
    <source>
        <strain evidence="10 11">NCTC13149</strain>
    </source>
</reference>
<evidence type="ECO:0000256" key="3">
    <source>
        <dbReference type="ARBA" id="ARBA00022723"/>
    </source>
</evidence>
<dbReference type="PANTHER" id="PTHR33202:SF7">
    <property type="entry name" value="FERRIC UPTAKE REGULATION PROTEIN"/>
    <property type="match status" value="1"/>
</dbReference>
<dbReference type="InterPro" id="IPR036388">
    <property type="entry name" value="WH-like_DNA-bd_sf"/>
</dbReference>
<dbReference type="GO" id="GO:0045892">
    <property type="term" value="P:negative regulation of DNA-templated transcription"/>
    <property type="evidence" value="ECO:0007669"/>
    <property type="project" value="TreeGrafter"/>
</dbReference>
<dbReference type="CDD" id="cd07153">
    <property type="entry name" value="Fur_like"/>
    <property type="match status" value="1"/>
</dbReference>
<dbReference type="FunFam" id="1.10.10.10:FF:000051">
    <property type="entry name" value="Fur family transcriptional regulator"/>
    <property type="match status" value="1"/>
</dbReference>
<accession>A0A379C7G4</accession>
<dbReference type="GO" id="GO:0003700">
    <property type="term" value="F:DNA-binding transcription factor activity"/>
    <property type="evidence" value="ECO:0007669"/>
    <property type="project" value="InterPro"/>
</dbReference>
<feature type="binding site" evidence="8">
    <location>
        <position position="103"/>
    </location>
    <ligand>
        <name>Zn(2+)</name>
        <dbReference type="ChEBI" id="CHEBI:29105"/>
    </ligand>
</feature>
<dbReference type="Gene3D" id="1.10.10.10">
    <property type="entry name" value="Winged helix-like DNA-binding domain superfamily/Winged helix DNA-binding domain"/>
    <property type="match status" value="1"/>
</dbReference>
<dbReference type="Gene3D" id="3.30.1490.190">
    <property type="match status" value="1"/>
</dbReference>
<evidence type="ECO:0000256" key="5">
    <source>
        <dbReference type="ARBA" id="ARBA00023015"/>
    </source>
</evidence>
<keyword evidence="2" id="KW-0678">Repressor</keyword>
<comment type="similarity">
    <text evidence="1">Belongs to the Fur family.</text>
</comment>
<evidence type="ECO:0000256" key="2">
    <source>
        <dbReference type="ARBA" id="ARBA00022491"/>
    </source>
</evidence>
<dbReference type="Proteomes" id="UP000255517">
    <property type="component" value="Unassembled WGS sequence"/>
</dbReference>
<evidence type="ECO:0000256" key="4">
    <source>
        <dbReference type="ARBA" id="ARBA00022833"/>
    </source>
</evidence>
<evidence type="ECO:0000256" key="6">
    <source>
        <dbReference type="ARBA" id="ARBA00023125"/>
    </source>
</evidence>
<dbReference type="Pfam" id="PF01475">
    <property type="entry name" value="FUR"/>
    <property type="match status" value="1"/>
</dbReference>
<keyword evidence="9" id="KW-0408">Iron</keyword>
<feature type="binding site" evidence="9">
    <location>
        <position position="132"/>
    </location>
    <ligand>
        <name>Fe cation</name>
        <dbReference type="ChEBI" id="CHEBI:24875"/>
    </ligand>
</feature>
<dbReference type="GO" id="GO:1900376">
    <property type="term" value="P:regulation of secondary metabolite biosynthetic process"/>
    <property type="evidence" value="ECO:0007669"/>
    <property type="project" value="TreeGrafter"/>
</dbReference>
<dbReference type="STRING" id="1122949.GCA_000378725_01118"/>
<evidence type="ECO:0000256" key="8">
    <source>
        <dbReference type="PIRSR" id="PIRSR602481-1"/>
    </source>
</evidence>
<gene>
    <name evidence="10" type="primary">fur_2</name>
    <name evidence="10" type="ORF">NCTC13149_01380</name>
</gene>
<sequence length="155" mass="18298">MELNALKVKDILKEHGYKYTWQRDTVFKVFVDHVKDHLTTEEVYKFISKDNPEIGIATVYRTLQLFHKLGILDQITFEDNIVRYELRLSSTGHRHHHLICLNCGKITEVNVDKLEAIENEITTKYKFKIIDHSLKFIGYCEDCQKKLGDVDEKQQ</sequence>
<feature type="binding site" evidence="9">
    <location>
        <position position="115"/>
    </location>
    <ligand>
        <name>Fe cation</name>
        <dbReference type="ChEBI" id="CHEBI:24875"/>
    </ligand>
</feature>
<dbReference type="EMBL" id="UGSZ01000001">
    <property type="protein sequence ID" value="SUB57537.1"/>
    <property type="molecule type" value="Genomic_DNA"/>
</dbReference>
<evidence type="ECO:0000313" key="10">
    <source>
        <dbReference type="EMBL" id="SUB57537.1"/>
    </source>
</evidence>
<dbReference type="SUPFAM" id="SSF46785">
    <property type="entry name" value="Winged helix' DNA-binding domain"/>
    <property type="match status" value="1"/>
</dbReference>
<evidence type="ECO:0000256" key="9">
    <source>
        <dbReference type="PIRSR" id="PIRSR602481-2"/>
    </source>
</evidence>
<organism evidence="10 11">
    <name type="scientific">Peptoniphilus lacrimalis</name>
    <dbReference type="NCBI Taxonomy" id="33031"/>
    <lineage>
        <taxon>Bacteria</taxon>
        <taxon>Bacillati</taxon>
        <taxon>Bacillota</taxon>
        <taxon>Tissierellia</taxon>
        <taxon>Tissierellales</taxon>
        <taxon>Peptoniphilaceae</taxon>
        <taxon>Peptoniphilus</taxon>
    </lineage>
</organism>
<comment type="cofactor">
    <cofactor evidence="9">
        <name>Mn(2+)</name>
        <dbReference type="ChEBI" id="CHEBI:29035"/>
    </cofactor>
    <cofactor evidence="9">
        <name>Fe(2+)</name>
        <dbReference type="ChEBI" id="CHEBI:29033"/>
    </cofactor>
    <text evidence="9">Binds 1 Mn(2+) or Fe(2+) ion per subunit.</text>
</comment>
<proteinExistence type="inferred from homology"/>
<keyword evidence="4 8" id="KW-0862">Zinc</keyword>
<dbReference type="GO" id="GO:0008270">
    <property type="term" value="F:zinc ion binding"/>
    <property type="evidence" value="ECO:0007669"/>
    <property type="project" value="TreeGrafter"/>
</dbReference>
<evidence type="ECO:0000256" key="7">
    <source>
        <dbReference type="ARBA" id="ARBA00023163"/>
    </source>
</evidence>
<feature type="binding site" evidence="8">
    <location>
        <position position="140"/>
    </location>
    <ligand>
        <name>Zn(2+)</name>
        <dbReference type="ChEBI" id="CHEBI:29105"/>
    </ligand>
</feature>
<dbReference type="GO" id="GO:0000976">
    <property type="term" value="F:transcription cis-regulatory region binding"/>
    <property type="evidence" value="ECO:0007669"/>
    <property type="project" value="TreeGrafter"/>
</dbReference>
<dbReference type="InterPro" id="IPR036390">
    <property type="entry name" value="WH_DNA-bd_sf"/>
</dbReference>
<keyword evidence="7" id="KW-0804">Transcription</keyword>
<evidence type="ECO:0000256" key="1">
    <source>
        <dbReference type="ARBA" id="ARBA00007957"/>
    </source>
</evidence>
<dbReference type="InterPro" id="IPR002481">
    <property type="entry name" value="FUR"/>
</dbReference>
<feature type="binding site" evidence="8">
    <location>
        <position position="100"/>
    </location>
    <ligand>
        <name>Zn(2+)</name>
        <dbReference type="ChEBI" id="CHEBI:29105"/>
    </ligand>
</feature>